<dbReference type="Proteomes" id="UP000002964">
    <property type="component" value="Unassembled WGS sequence"/>
</dbReference>
<proteinExistence type="predicted"/>
<reference evidence="1 2" key="2">
    <citation type="submission" date="2011-11" db="EMBL/GenBank/DDBJ databases">
        <authorList>
            <consortium name="US DOE Joint Genome Institute"/>
            <person name="Lucas S."/>
            <person name="Han J."/>
            <person name="Lapidus A."/>
            <person name="Cheng J.-F."/>
            <person name="Goodwin L."/>
            <person name="Pitluck S."/>
            <person name="Peters L."/>
            <person name="Ovchinnikova G."/>
            <person name="Zhang X."/>
            <person name="Detter J.C."/>
            <person name="Han C."/>
            <person name="Tapia R."/>
            <person name="Land M."/>
            <person name="Hauser L."/>
            <person name="Kyrpides N."/>
            <person name="Ivanova N."/>
            <person name="Pagani I."/>
            <person name="Vogl K."/>
            <person name="Liu Z."/>
            <person name="Overmann J."/>
            <person name="Frigaard N.-U."/>
            <person name="Bryant D."/>
            <person name="Woyke T."/>
        </authorList>
    </citation>
    <scope>NUCLEOTIDE SEQUENCE [LARGE SCALE GENOMIC DNA]</scope>
    <source>
        <strain evidence="1 2">970</strain>
    </source>
</reference>
<dbReference type="STRING" id="631362.Thi970DRAFT_04461"/>
<reference evidence="2" key="1">
    <citation type="submission" date="2011-06" db="EMBL/GenBank/DDBJ databases">
        <authorList>
            <consortium name="US DOE Joint Genome Institute (JGI-PGF)"/>
            <person name="Lucas S."/>
            <person name="Han J."/>
            <person name="Lapidus A."/>
            <person name="Cheng J.-F."/>
            <person name="Goodwin L."/>
            <person name="Pitluck S."/>
            <person name="Peters L."/>
            <person name="Land M.L."/>
            <person name="Hauser L."/>
            <person name="Vogl K."/>
            <person name="Liu Z."/>
            <person name="Overmann J."/>
            <person name="Frigaard N.-U."/>
            <person name="Bryant D.A."/>
            <person name="Woyke T.J."/>
        </authorList>
    </citation>
    <scope>NUCLEOTIDE SEQUENCE [LARGE SCALE GENOMIC DNA]</scope>
    <source>
        <strain evidence="2">970</strain>
    </source>
</reference>
<protein>
    <submittedName>
        <fullName evidence="1">Uncharacterized protein</fullName>
    </submittedName>
</protein>
<dbReference type="eggNOG" id="ENOG5031P9E">
    <property type="taxonomic scope" value="Bacteria"/>
</dbReference>
<accession>H8Z6T3</accession>
<sequence length="309" mass="35345">MLTLDLRRKLATPHQRLRPKRRLLTLLPAALLFVLATSGCSQIHIAYNTAGFTIELYANRYLGLDDRQVASWRPLLSEALNQHRDEEVPAITALLTQAAEDVNAGLTTAKVSAWLDQLEPMYQRHARLFAATVAPLLASLSETQINALEKKFQEQAREDAADNSPESLAKRKRKRIKRYIENIEWATGDLTQPQRELVRKEIGEFPDVDTSWYAYRDQQRMALLALLRRGASTEQIDIFLTRWLAEFMDMPVDLAQARDKMRAGLIQTVVALDPTLSEQQRLHFEKQLKTLSEEFQSLERRKPTQAPGV</sequence>
<dbReference type="EMBL" id="JH603170">
    <property type="protein sequence ID" value="EIC20799.1"/>
    <property type="molecule type" value="Genomic_DNA"/>
</dbReference>
<keyword evidence="2" id="KW-1185">Reference proteome</keyword>
<evidence type="ECO:0000313" key="2">
    <source>
        <dbReference type="Proteomes" id="UP000002964"/>
    </source>
</evidence>
<organism evidence="1 2">
    <name type="scientific">Thiorhodovibrio frisius</name>
    <dbReference type="NCBI Taxonomy" id="631362"/>
    <lineage>
        <taxon>Bacteria</taxon>
        <taxon>Pseudomonadati</taxon>
        <taxon>Pseudomonadota</taxon>
        <taxon>Gammaproteobacteria</taxon>
        <taxon>Chromatiales</taxon>
        <taxon>Chromatiaceae</taxon>
        <taxon>Thiorhodovibrio</taxon>
    </lineage>
</organism>
<dbReference type="Pfam" id="PF19795">
    <property type="entry name" value="DUF6279"/>
    <property type="match status" value="1"/>
</dbReference>
<evidence type="ECO:0000313" key="1">
    <source>
        <dbReference type="EMBL" id="EIC20799.1"/>
    </source>
</evidence>
<dbReference type="HOGENOM" id="CLU_061560_2_0_6"/>
<dbReference type="RefSeq" id="WP_009151202.1">
    <property type="nucleotide sequence ID" value="NZ_CP121471.1"/>
</dbReference>
<name>H8Z6T3_9GAMM</name>
<dbReference type="AlphaFoldDB" id="H8Z6T3"/>
<dbReference type="OrthoDB" id="5767052at2"/>
<gene>
    <name evidence="1" type="ORF">Thi970DRAFT_04461</name>
</gene>